<keyword evidence="3" id="KW-1185">Reference proteome</keyword>
<feature type="compositionally biased region" description="Polar residues" evidence="1">
    <location>
        <begin position="33"/>
        <end position="46"/>
    </location>
</feature>
<feature type="compositionally biased region" description="Basic residues" evidence="1">
    <location>
        <begin position="47"/>
        <end position="58"/>
    </location>
</feature>
<evidence type="ECO:0000313" key="3">
    <source>
        <dbReference type="Proteomes" id="UP000800041"/>
    </source>
</evidence>
<dbReference type="EMBL" id="ML977139">
    <property type="protein sequence ID" value="KAF1991374.1"/>
    <property type="molecule type" value="Genomic_DNA"/>
</dbReference>
<gene>
    <name evidence="2" type="ORF">K402DRAFT_124176</name>
</gene>
<evidence type="ECO:0000256" key="1">
    <source>
        <dbReference type="SAM" id="MobiDB-lite"/>
    </source>
</evidence>
<protein>
    <submittedName>
        <fullName evidence="2">Uncharacterized protein</fullName>
    </submittedName>
</protein>
<dbReference type="AlphaFoldDB" id="A0A6G1HE77"/>
<evidence type="ECO:0000313" key="2">
    <source>
        <dbReference type="EMBL" id="KAF1991374.1"/>
    </source>
</evidence>
<proteinExistence type="predicted"/>
<organism evidence="2 3">
    <name type="scientific">Aulographum hederae CBS 113979</name>
    <dbReference type="NCBI Taxonomy" id="1176131"/>
    <lineage>
        <taxon>Eukaryota</taxon>
        <taxon>Fungi</taxon>
        <taxon>Dikarya</taxon>
        <taxon>Ascomycota</taxon>
        <taxon>Pezizomycotina</taxon>
        <taxon>Dothideomycetes</taxon>
        <taxon>Pleosporomycetidae</taxon>
        <taxon>Aulographales</taxon>
        <taxon>Aulographaceae</taxon>
    </lineage>
</organism>
<name>A0A6G1HE77_9PEZI</name>
<feature type="region of interest" description="Disordered" evidence="1">
    <location>
        <begin position="24"/>
        <end position="60"/>
    </location>
</feature>
<sequence>MLHVMRTHPAHPVHPVHPVPALVPRQQAPARPQVSTRPGSNRPNSSCRRRQVARKAHRPPSPVVPVPVVPVLPVVLCHPMPGGGVVHLKRYCLSRPPPNQGPSHTSVINDRGLSAERHIAPSLIILRRTRAVPRQAALHTPHARPRLSLSAYFILSYFVDLHLPTSLLSTSPVLSLPCSHTAFSHHHSSSDLSSLVCVLHSSC</sequence>
<accession>A0A6G1HE77</accession>
<reference evidence="2" key="1">
    <citation type="journal article" date="2020" name="Stud. Mycol.">
        <title>101 Dothideomycetes genomes: a test case for predicting lifestyles and emergence of pathogens.</title>
        <authorList>
            <person name="Haridas S."/>
            <person name="Albert R."/>
            <person name="Binder M."/>
            <person name="Bloem J."/>
            <person name="Labutti K."/>
            <person name="Salamov A."/>
            <person name="Andreopoulos B."/>
            <person name="Baker S."/>
            <person name="Barry K."/>
            <person name="Bills G."/>
            <person name="Bluhm B."/>
            <person name="Cannon C."/>
            <person name="Castanera R."/>
            <person name="Culley D."/>
            <person name="Daum C."/>
            <person name="Ezra D."/>
            <person name="Gonzalez J."/>
            <person name="Henrissat B."/>
            <person name="Kuo A."/>
            <person name="Liang C."/>
            <person name="Lipzen A."/>
            <person name="Lutzoni F."/>
            <person name="Magnuson J."/>
            <person name="Mondo S."/>
            <person name="Nolan M."/>
            <person name="Ohm R."/>
            <person name="Pangilinan J."/>
            <person name="Park H.-J."/>
            <person name="Ramirez L."/>
            <person name="Alfaro M."/>
            <person name="Sun H."/>
            <person name="Tritt A."/>
            <person name="Yoshinaga Y."/>
            <person name="Zwiers L.-H."/>
            <person name="Turgeon B."/>
            <person name="Goodwin S."/>
            <person name="Spatafora J."/>
            <person name="Crous P."/>
            <person name="Grigoriev I."/>
        </authorList>
    </citation>
    <scope>NUCLEOTIDE SEQUENCE</scope>
    <source>
        <strain evidence="2">CBS 113979</strain>
    </source>
</reference>
<dbReference type="Proteomes" id="UP000800041">
    <property type="component" value="Unassembled WGS sequence"/>
</dbReference>